<dbReference type="VEuPathDB" id="VectorBase:GPPI031362"/>
<protein>
    <recommendedName>
        <fullName evidence="3">EF-hand domain-containing protein</fullName>
    </recommendedName>
</protein>
<organism evidence="1 2">
    <name type="scientific">Glossina palpalis gambiensis</name>
    <dbReference type="NCBI Taxonomy" id="67801"/>
    <lineage>
        <taxon>Eukaryota</taxon>
        <taxon>Metazoa</taxon>
        <taxon>Ecdysozoa</taxon>
        <taxon>Arthropoda</taxon>
        <taxon>Hexapoda</taxon>
        <taxon>Insecta</taxon>
        <taxon>Pterygota</taxon>
        <taxon>Neoptera</taxon>
        <taxon>Endopterygota</taxon>
        <taxon>Diptera</taxon>
        <taxon>Brachycera</taxon>
        <taxon>Muscomorpha</taxon>
        <taxon>Hippoboscoidea</taxon>
        <taxon>Glossinidae</taxon>
        <taxon>Glossina</taxon>
    </lineage>
</organism>
<proteinExistence type="predicted"/>
<sequence length="117" mass="13234">MSNVAYKIRVIRMNIKSAYPVTVSASLPAGQLISIAERTILEADLCCQGKISFEAFCKALERTDLITPRVRAGKAVPFVTQYEVEFYQRIEHLLDKKLPLYKCEEDEVKALQERGPA</sequence>
<evidence type="ECO:0000313" key="2">
    <source>
        <dbReference type="Proteomes" id="UP000092460"/>
    </source>
</evidence>
<keyword evidence="2" id="KW-1185">Reference proteome</keyword>
<dbReference type="EMBL" id="JXJN01015010">
    <property type="status" value="NOT_ANNOTATED_CDS"/>
    <property type="molecule type" value="Genomic_DNA"/>
</dbReference>
<reference evidence="2" key="1">
    <citation type="submission" date="2015-01" db="EMBL/GenBank/DDBJ databases">
        <authorList>
            <person name="Aksoy S."/>
            <person name="Warren W."/>
            <person name="Wilson R.K."/>
        </authorList>
    </citation>
    <scope>NUCLEOTIDE SEQUENCE [LARGE SCALE GENOMIC DNA]</scope>
    <source>
        <strain evidence="2">IAEA</strain>
    </source>
</reference>
<reference evidence="1" key="2">
    <citation type="submission" date="2020-05" db="UniProtKB">
        <authorList>
            <consortium name="EnsemblMetazoa"/>
        </authorList>
    </citation>
    <scope>IDENTIFICATION</scope>
    <source>
        <strain evidence="1">IAEA</strain>
    </source>
</reference>
<evidence type="ECO:0000313" key="1">
    <source>
        <dbReference type="EnsemblMetazoa" id="GPPI031362-PA"/>
    </source>
</evidence>
<accession>A0A1B0BIM5</accession>
<dbReference type="Proteomes" id="UP000092460">
    <property type="component" value="Unassembled WGS sequence"/>
</dbReference>
<name>A0A1B0BIM5_9MUSC</name>
<dbReference type="EnsemblMetazoa" id="GPPI031362-RA">
    <property type="protein sequence ID" value="GPPI031362-PA"/>
    <property type="gene ID" value="GPPI031362"/>
</dbReference>
<dbReference type="STRING" id="67801.A0A1B0BIM5"/>
<evidence type="ECO:0008006" key="3">
    <source>
        <dbReference type="Google" id="ProtNLM"/>
    </source>
</evidence>
<dbReference type="AlphaFoldDB" id="A0A1B0BIM5"/>